<dbReference type="CDD" id="cd08662">
    <property type="entry name" value="M13"/>
    <property type="match status" value="1"/>
</dbReference>
<dbReference type="Gene3D" id="1.10.1380.10">
    <property type="entry name" value="Neutral endopeptidase , domain2"/>
    <property type="match status" value="1"/>
</dbReference>
<dbReference type="InterPro" id="IPR024079">
    <property type="entry name" value="MetalloPept_cat_dom_sf"/>
</dbReference>
<dbReference type="Pfam" id="PF05649">
    <property type="entry name" value="Peptidase_M13_N"/>
    <property type="match status" value="1"/>
</dbReference>
<keyword evidence="5" id="KW-0378">Hydrolase</keyword>
<evidence type="ECO:0000313" key="12">
    <source>
        <dbReference type="Proteomes" id="UP001429601"/>
    </source>
</evidence>
<comment type="similarity">
    <text evidence="2">Belongs to the peptidase M13 family.</text>
</comment>
<evidence type="ECO:0000256" key="1">
    <source>
        <dbReference type="ARBA" id="ARBA00001947"/>
    </source>
</evidence>
<feature type="domain" description="Peptidase M13 N-terminal" evidence="10">
    <location>
        <begin position="37"/>
        <end position="404"/>
    </location>
</feature>
<gene>
    <name evidence="11" type="ORF">HBF26_13280</name>
</gene>
<evidence type="ECO:0000313" key="11">
    <source>
        <dbReference type="EMBL" id="NID05867.1"/>
    </source>
</evidence>
<dbReference type="Gene3D" id="3.40.390.10">
    <property type="entry name" value="Collagenase (Catalytic Domain)"/>
    <property type="match status" value="1"/>
</dbReference>
<accession>A0ABX0Q894</accession>
<evidence type="ECO:0000256" key="5">
    <source>
        <dbReference type="ARBA" id="ARBA00022801"/>
    </source>
</evidence>
<dbReference type="PRINTS" id="PR00786">
    <property type="entry name" value="NEPRILYSIN"/>
</dbReference>
<evidence type="ECO:0000256" key="2">
    <source>
        <dbReference type="ARBA" id="ARBA00007357"/>
    </source>
</evidence>
<evidence type="ECO:0000256" key="7">
    <source>
        <dbReference type="ARBA" id="ARBA00023049"/>
    </source>
</evidence>
<dbReference type="Pfam" id="PF01431">
    <property type="entry name" value="Peptidase_M13"/>
    <property type="match status" value="1"/>
</dbReference>
<evidence type="ECO:0000259" key="9">
    <source>
        <dbReference type="Pfam" id="PF01431"/>
    </source>
</evidence>
<sequence>MQAPIIKTLVAALAFSAVPAMTANAVDVTGMDRSIRPGDDFYLYANGGWQKTAVIPPDSGVVYGDNSARKMARERMNAILAEEAEKPTSRAGTLFRSFMNESEVNRLGISPAKPALNDISGLATRDDIAEAMARYARLGVHTLFSGGPSDDDHRVGYSTLYWWSDGLGMGERGYYLADTPGGSQAAEAYAAYAEKLLFAAGIHDAHRVAKDVLAFETRLASPKPPESDEVIYDEVSVADLTRRMPGIPWARVIHAFGWPEGRRMRIDEPNVMSVRAKAFVEAPVETLRAYLLIRFLDAYAPYLSTDLSRAHFEFHDAVLLGAGAEKSRAERAVKLVQDFIPDDVEAIYAARFFSPSSKARMEALAAAIKEAFAHRLQNVTWMDEATRSRALAKLKNVIIEVGYPSTWHDYSGLTFSNSNLFDNVERANRWTWDDKLTHLDKPLDRHEWTCLYPSTVNACSDTSRLALFFPAAYLQKPIFDPAYDAADLYGRIGATIGHELTHQFDPGGSTRDENGLRNPWWPDEVRRAFVGRTDQLVAQYNGYEIAPGVRLDGKRTITENTADLGGLNIAFDAYRKALGGHDLPIVDGLAGDQRFFIAYAQARRAKFNDSRLRAQLQNVHAPGHQRAFEVRNVDAWYAAFDVQPGAALYLSPAARVRIW</sequence>
<proteinExistence type="inferred from homology"/>
<comment type="caution">
    <text evidence="11">The sequence shown here is derived from an EMBL/GenBank/DDBJ whole genome shotgun (WGS) entry which is preliminary data.</text>
</comment>
<dbReference type="RefSeq" id="WP_167127256.1">
    <property type="nucleotide sequence ID" value="NZ_JAAQQR010000005.1"/>
</dbReference>
<dbReference type="PROSITE" id="PS51885">
    <property type="entry name" value="NEPRILYSIN"/>
    <property type="match status" value="1"/>
</dbReference>
<dbReference type="InterPro" id="IPR042089">
    <property type="entry name" value="Peptidase_M13_dom_2"/>
</dbReference>
<feature type="domain" description="Peptidase M13 C-terminal" evidence="9">
    <location>
        <begin position="458"/>
        <end position="656"/>
    </location>
</feature>
<feature type="chain" id="PRO_5046875612" evidence="8">
    <location>
        <begin position="26"/>
        <end position="659"/>
    </location>
</feature>
<dbReference type="InterPro" id="IPR000718">
    <property type="entry name" value="Peptidase_M13"/>
</dbReference>
<evidence type="ECO:0000256" key="8">
    <source>
        <dbReference type="SAM" id="SignalP"/>
    </source>
</evidence>
<dbReference type="InterPro" id="IPR008753">
    <property type="entry name" value="Peptidase_M13_N"/>
</dbReference>
<evidence type="ECO:0000256" key="6">
    <source>
        <dbReference type="ARBA" id="ARBA00022833"/>
    </source>
</evidence>
<keyword evidence="3" id="KW-0645">Protease</keyword>
<evidence type="ECO:0000256" key="4">
    <source>
        <dbReference type="ARBA" id="ARBA00022723"/>
    </source>
</evidence>
<organism evidence="11 12">
    <name type="scientific">Luteibacter jiangsuensis</name>
    <dbReference type="NCBI Taxonomy" id="637577"/>
    <lineage>
        <taxon>Bacteria</taxon>
        <taxon>Pseudomonadati</taxon>
        <taxon>Pseudomonadota</taxon>
        <taxon>Gammaproteobacteria</taxon>
        <taxon>Lysobacterales</taxon>
        <taxon>Rhodanobacteraceae</taxon>
        <taxon>Luteibacter</taxon>
    </lineage>
</organism>
<protein>
    <submittedName>
        <fullName evidence="11">M13 family metallopeptidase</fullName>
    </submittedName>
</protein>
<keyword evidence="4" id="KW-0479">Metal-binding</keyword>
<evidence type="ECO:0000259" key="10">
    <source>
        <dbReference type="Pfam" id="PF05649"/>
    </source>
</evidence>
<keyword evidence="8" id="KW-0732">Signal</keyword>
<feature type="signal peptide" evidence="8">
    <location>
        <begin position="1"/>
        <end position="25"/>
    </location>
</feature>
<reference evidence="11 12" key="1">
    <citation type="journal article" date="2011" name="Curr. Microbiol.">
        <title>Luteibacter jiangsuensis sp. nov.: a methamidophos-degrading bacterium isolated from a methamidophos-manufacturing factory.</title>
        <authorList>
            <person name="Wang L."/>
            <person name="Wang G.L."/>
            <person name="Li S.P."/>
            <person name="Jiang J.D."/>
        </authorList>
    </citation>
    <scope>NUCLEOTIDE SEQUENCE [LARGE SCALE GENOMIC DNA]</scope>
    <source>
        <strain evidence="11 12">CGMCC 1.10133</strain>
    </source>
</reference>
<keyword evidence="12" id="KW-1185">Reference proteome</keyword>
<evidence type="ECO:0000256" key="3">
    <source>
        <dbReference type="ARBA" id="ARBA00022670"/>
    </source>
</evidence>
<dbReference type="InterPro" id="IPR018497">
    <property type="entry name" value="Peptidase_M13_C"/>
</dbReference>
<dbReference type="SUPFAM" id="SSF55486">
    <property type="entry name" value="Metalloproteases ('zincins'), catalytic domain"/>
    <property type="match status" value="1"/>
</dbReference>
<dbReference type="PANTHER" id="PTHR11733">
    <property type="entry name" value="ZINC METALLOPROTEASE FAMILY M13 NEPRILYSIN-RELATED"/>
    <property type="match status" value="1"/>
</dbReference>
<dbReference type="EMBL" id="JAAQQR010000005">
    <property type="protein sequence ID" value="NID05867.1"/>
    <property type="molecule type" value="Genomic_DNA"/>
</dbReference>
<keyword evidence="7" id="KW-0482">Metalloprotease</keyword>
<comment type="cofactor">
    <cofactor evidence="1">
        <name>Zn(2+)</name>
        <dbReference type="ChEBI" id="CHEBI:29105"/>
    </cofactor>
</comment>
<name>A0ABX0Q894_9GAMM</name>
<keyword evidence="6" id="KW-0862">Zinc</keyword>
<dbReference type="Proteomes" id="UP001429601">
    <property type="component" value="Unassembled WGS sequence"/>
</dbReference>
<dbReference type="PANTHER" id="PTHR11733:SF167">
    <property type="entry name" value="FI17812P1-RELATED"/>
    <property type="match status" value="1"/>
</dbReference>